<dbReference type="InterPro" id="IPR036322">
    <property type="entry name" value="WD40_repeat_dom_sf"/>
</dbReference>
<keyword evidence="2" id="KW-0677">Repeat</keyword>
<dbReference type="PANTHER" id="PTHR14107:SF16">
    <property type="entry name" value="AT02583P"/>
    <property type="match status" value="1"/>
</dbReference>
<dbReference type="PANTHER" id="PTHR14107">
    <property type="entry name" value="WD REPEAT PROTEIN"/>
    <property type="match status" value="1"/>
</dbReference>
<sequence>MAQGRPKEHLKTPEGLYQLFSERRGGLVSFKPERLPKLAIAEGLSRQKLYILHAVAEVVEVCDYGACDKTALRHICASSTTLPTCIAYYPAADSYDLLIGLNTGEVMVVKLATQLEAAISNNRALNPIIFSADAAGDASKLVSVAWIPTSRGCTFVAAHASGSVFVYPKGSANMSEGSGSMKGSKGSQGRPPATEIRVPGGVTSAAVSPDGACIATAGVDGVMRIYSMSGGGPTAGFKSYYGGLLCVAWSHDGRYIATGGEDDLISIYGVLERSVVVWGQGHTSWVAAVAFDTELNQVQSQQEQARVLRTMSGNPCSGDDAVYRLGSVGQDGQLLLWDISVPSFDYQLSSSPAMSGASRQGPASPSRGRYGSSPSSARGYGPQEFPLLDSSSSSPGSQAGISPAVARVEMTFCSPATAQRVSTEPLSDLLFTEHAVFVTDQVGAMRCWRRPPGSEAPSPQHSPGQVPSAERASPPEIPAH</sequence>
<keyword evidence="1" id="KW-0853">WD repeat</keyword>
<reference evidence="4 5" key="1">
    <citation type="journal article" date="2024" name="Nat. Commun.">
        <title>Phylogenomics reveals the evolutionary origins of lichenization in chlorophyte algae.</title>
        <authorList>
            <person name="Puginier C."/>
            <person name="Libourel C."/>
            <person name="Otte J."/>
            <person name="Skaloud P."/>
            <person name="Haon M."/>
            <person name="Grisel S."/>
            <person name="Petersen M."/>
            <person name="Berrin J.G."/>
            <person name="Delaux P.M."/>
            <person name="Dal Grande F."/>
            <person name="Keller J."/>
        </authorList>
    </citation>
    <scope>NUCLEOTIDE SEQUENCE [LARGE SCALE GENOMIC DNA]</scope>
    <source>
        <strain evidence="4 5">SAG 2145</strain>
    </source>
</reference>
<evidence type="ECO:0000256" key="1">
    <source>
        <dbReference type="ARBA" id="ARBA00022574"/>
    </source>
</evidence>
<gene>
    <name evidence="4" type="ORF">WJX74_005895</name>
</gene>
<dbReference type="SMART" id="SM00320">
    <property type="entry name" value="WD40"/>
    <property type="match status" value="4"/>
</dbReference>
<protein>
    <submittedName>
        <fullName evidence="4">Uncharacterized protein</fullName>
    </submittedName>
</protein>
<accession>A0AAW1RVR5</accession>
<proteinExistence type="predicted"/>
<dbReference type="Pfam" id="PF00400">
    <property type="entry name" value="WD40"/>
    <property type="match status" value="2"/>
</dbReference>
<dbReference type="AlphaFoldDB" id="A0AAW1RVR5"/>
<evidence type="ECO:0000256" key="2">
    <source>
        <dbReference type="ARBA" id="ARBA00022737"/>
    </source>
</evidence>
<feature type="region of interest" description="Disordered" evidence="3">
    <location>
        <begin position="351"/>
        <end position="401"/>
    </location>
</feature>
<dbReference type="InterPro" id="IPR001680">
    <property type="entry name" value="WD40_rpt"/>
</dbReference>
<keyword evidence="5" id="KW-1185">Reference proteome</keyword>
<dbReference type="SUPFAM" id="SSF50978">
    <property type="entry name" value="WD40 repeat-like"/>
    <property type="match status" value="1"/>
</dbReference>
<dbReference type="InterPro" id="IPR015943">
    <property type="entry name" value="WD40/YVTN_repeat-like_dom_sf"/>
</dbReference>
<name>A0AAW1RVR5_9CHLO</name>
<dbReference type="Gene3D" id="2.130.10.10">
    <property type="entry name" value="YVTN repeat-like/Quinoprotein amine dehydrogenase"/>
    <property type="match status" value="1"/>
</dbReference>
<dbReference type="Proteomes" id="UP001438707">
    <property type="component" value="Unassembled WGS sequence"/>
</dbReference>
<evidence type="ECO:0000256" key="3">
    <source>
        <dbReference type="SAM" id="MobiDB-lite"/>
    </source>
</evidence>
<feature type="compositionally biased region" description="Low complexity" evidence="3">
    <location>
        <begin position="361"/>
        <end position="382"/>
    </location>
</feature>
<evidence type="ECO:0000313" key="5">
    <source>
        <dbReference type="Proteomes" id="UP001438707"/>
    </source>
</evidence>
<comment type="caution">
    <text evidence="4">The sequence shown here is derived from an EMBL/GenBank/DDBJ whole genome shotgun (WGS) entry which is preliminary data.</text>
</comment>
<dbReference type="InterPro" id="IPR051362">
    <property type="entry name" value="WD_repeat_creC_regulators"/>
</dbReference>
<evidence type="ECO:0000313" key="4">
    <source>
        <dbReference type="EMBL" id="KAK9837829.1"/>
    </source>
</evidence>
<dbReference type="EMBL" id="JALJOS010000006">
    <property type="protein sequence ID" value="KAK9837829.1"/>
    <property type="molecule type" value="Genomic_DNA"/>
</dbReference>
<feature type="compositionally biased region" description="Low complexity" evidence="3">
    <location>
        <begin position="390"/>
        <end position="401"/>
    </location>
</feature>
<feature type="region of interest" description="Disordered" evidence="3">
    <location>
        <begin position="448"/>
        <end position="480"/>
    </location>
</feature>
<organism evidence="4 5">
    <name type="scientific">Apatococcus lobatus</name>
    <dbReference type="NCBI Taxonomy" id="904363"/>
    <lineage>
        <taxon>Eukaryota</taxon>
        <taxon>Viridiplantae</taxon>
        <taxon>Chlorophyta</taxon>
        <taxon>core chlorophytes</taxon>
        <taxon>Trebouxiophyceae</taxon>
        <taxon>Chlorellales</taxon>
        <taxon>Chlorellaceae</taxon>
        <taxon>Apatococcus</taxon>
    </lineage>
</organism>